<gene>
    <name evidence="1" type="ORF">L1987_34119</name>
</gene>
<organism evidence="1 2">
    <name type="scientific">Smallanthus sonchifolius</name>
    <dbReference type="NCBI Taxonomy" id="185202"/>
    <lineage>
        <taxon>Eukaryota</taxon>
        <taxon>Viridiplantae</taxon>
        <taxon>Streptophyta</taxon>
        <taxon>Embryophyta</taxon>
        <taxon>Tracheophyta</taxon>
        <taxon>Spermatophyta</taxon>
        <taxon>Magnoliopsida</taxon>
        <taxon>eudicotyledons</taxon>
        <taxon>Gunneridae</taxon>
        <taxon>Pentapetalae</taxon>
        <taxon>asterids</taxon>
        <taxon>campanulids</taxon>
        <taxon>Asterales</taxon>
        <taxon>Asteraceae</taxon>
        <taxon>Asteroideae</taxon>
        <taxon>Heliantheae alliance</taxon>
        <taxon>Millerieae</taxon>
        <taxon>Smallanthus</taxon>
    </lineage>
</organism>
<evidence type="ECO:0000313" key="1">
    <source>
        <dbReference type="EMBL" id="KAI3798837.1"/>
    </source>
</evidence>
<dbReference type="Proteomes" id="UP001056120">
    <property type="component" value="Linkage Group LG11"/>
</dbReference>
<proteinExistence type="predicted"/>
<dbReference type="EMBL" id="CM042028">
    <property type="protein sequence ID" value="KAI3798837.1"/>
    <property type="molecule type" value="Genomic_DNA"/>
</dbReference>
<accession>A0ACB9HVJ0</accession>
<sequence>MSFCEDEDNVNQTIEWRRELLSPERTYWTNEDTLNDNLGHGTFVAGVIAGEDAECLGFAPDIEIYAFCVFTDPHVSYTSWFLDAFNYAITSNMDVLNLSIGGPDYLDLPFVENVLELTASNIIMVSTVGNDGLLYGTLNNPVDQSDVIGVGGIDYNDHIASFSSRDMSIWEIPHGALEMMKKKNECKSRESFAVEGQVKEKSKWFSSLRDMLRKLKSSLPDVELWM</sequence>
<name>A0ACB9HVJ0_9ASTR</name>
<keyword evidence="2" id="KW-1185">Reference proteome</keyword>
<comment type="caution">
    <text evidence="1">The sequence shown here is derived from an EMBL/GenBank/DDBJ whole genome shotgun (WGS) entry which is preliminary data.</text>
</comment>
<reference evidence="2" key="1">
    <citation type="journal article" date="2022" name="Mol. Ecol. Resour.">
        <title>The genomes of chicory, endive, great burdock and yacon provide insights into Asteraceae palaeo-polyploidization history and plant inulin production.</title>
        <authorList>
            <person name="Fan W."/>
            <person name="Wang S."/>
            <person name="Wang H."/>
            <person name="Wang A."/>
            <person name="Jiang F."/>
            <person name="Liu H."/>
            <person name="Zhao H."/>
            <person name="Xu D."/>
            <person name="Zhang Y."/>
        </authorList>
    </citation>
    <scope>NUCLEOTIDE SEQUENCE [LARGE SCALE GENOMIC DNA]</scope>
    <source>
        <strain evidence="2">cv. Yunnan</strain>
    </source>
</reference>
<reference evidence="1 2" key="2">
    <citation type="journal article" date="2022" name="Mol. Ecol. Resour.">
        <title>The genomes of chicory, endive, great burdock and yacon provide insights into Asteraceae paleo-polyploidization history and plant inulin production.</title>
        <authorList>
            <person name="Fan W."/>
            <person name="Wang S."/>
            <person name="Wang H."/>
            <person name="Wang A."/>
            <person name="Jiang F."/>
            <person name="Liu H."/>
            <person name="Zhao H."/>
            <person name="Xu D."/>
            <person name="Zhang Y."/>
        </authorList>
    </citation>
    <scope>NUCLEOTIDE SEQUENCE [LARGE SCALE GENOMIC DNA]</scope>
    <source>
        <strain evidence="2">cv. Yunnan</strain>
        <tissue evidence="1">Leaves</tissue>
    </source>
</reference>
<evidence type="ECO:0000313" key="2">
    <source>
        <dbReference type="Proteomes" id="UP001056120"/>
    </source>
</evidence>
<protein>
    <submittedName>
        <fullName evidence="1">Uncharacterized protein</fullName>
    </submittedName>
</protein>